<sequence length="41" mass="4555">MLVLLTPQVTNPVPEIYPPVGFHSNPNKAQLIQQLVEVTKT</sequence>
<reference evidence="1" key="2">
    <citation type="journal article" date="2015" name="Fish Shellfish Immunol.">
        <title>Early steps in the European eel (Anguilla anguilla)-Vibrio vulnificus interaction in the gills: Role of the RtxA13 toxin.</title>
        <authorList>
            <person name="Callol A."/>
            <person name="Pajuelo D."/>
            <person name="Ebbesson L."/>
            <person name="Teles M."/>
            <person name="MacKenzie S."/>
            <person name="Amaro C."/>
        </authorList>
    </citation>
    <scope>NUCLEOTIDE SEQUENCE</scope>
</reference>
<proteinExistence type="predicted"/>
<accession>A0A0E9T8E7</accession>
<dbReference type="AlphaFoldDB" id="A0A0E9T8E7"/>
<protein>
    <submittedName>
        <fullName evidence="1">Uncharacterized protein</fullName>
    </submittedName>
</protein>
<evidence type="ECO:0000313" key="1">
    <source>
        <dbReference type="EMBL" id="JAH49891.1"/>
    </source>
</evidence>
<name>A0A0E9T8E7_ANGAN</name>
<dbReference type="EMBL" id="GBXM01058686">
    <property type="protein sequence ID" value="JAH49891.1"/>
    <property type="molecule type" value="Transcribed_RNA"/>
</dbReference>
<reference evidence="1" key="1">
    <citation type="submission" date="2014-11" db="EMBL/GenBank/DDBJ databases">
        <authorList>
            <person name="Amaro Gonzalez C."/>
        </authorList>
    </citation>
    <scope>NUCLEOTIDE SEQUENCE</scope>
</reference>
<organism evidence="1">
    <name type="scientific">Anguilla anguilla</name>
    <name type="common">European freshwater eel</name>
    <name type="synonym">Muraena anguilla</name>
    <dbReference type="NCBI Taxonomy" id="7936"/>
    <lineage>
        <taxon>Eukaryota</taxon>
        <taxon>Metazoa</taxon>
        <taxon>Chordata</taxon>
        <taxon>Craniata</taxon>
        <taxon>Vertebrata</taxon>
        <taxon>Euteleostomi</taxon>
        <taxon>Actinopterygii</taxon>
        <taxon>Neopterygii</taxon>
        <taxon>Teleostei</taxon>
        <taxon>Anguilliformes</taxon>
        <taxon>Anguillidae</taxon>
        <taxon>Anguilla</taxon>
    </lineage>
</organism>